<dbReference type="Proteomes" id="UP000251960">
    <property type="component" value="Chromosome 5"/>
</dbReference>
<organism evidence="2">
    <name type="scientific">Zea mays</name>
    <name type="common">Maize</name>
    <dbReference type="NCBI Taxonomy" id="4577"/>
    <lineage>
        <taxon>Eukaryota</taxon>
        <taxon>Viridiplantae</taxon>
        <taxon>Streptophyta</taxon>
        <taxon>Embryophyta</taxon>
        <taxon>Tracheophyta</taxon>
        <taxon>Spermatophyta</taxon>
        <taxon>Magnoliopsida</taxon>
        <taxon>Liliopsida</taxon>
        <taxon>Poales</taxon>
        <taxon>Poaceae</taxon>
        <taxon>PACMAD clade</taxon>
        <taxon>Panicoideae</taxon>
        <taxon>Andropogonodae</taxon>
        <taxon>Andropogoneae</taxon>
        <taxon>Tripsacinae</taxon>
        <taxon>Zea</taxon>
    </lineage>
</organism>
<feature type="compositionally biased region" description="Pro residues" evidence="1">
    <location>
        <begin position="34"/>
        <end position="56"/>
    </location>
</feature>
<proteinExistence type="predicted"/>
<sequence>MCSLRPLPLPPPAPATPSLLSRVASLTSLALPRSTPPPKTLTPRPPKMASPPPPQSKLPLHPDRSRHGSSGPTWKA</sequence>
<feature type="region of interest" description="Disordered" evidence="1">
    <location>
        <begin position="28"/>
        <end position="76"/>
    </location>
</feature>
<name>A0A3L6ESE4_MAIZE</name>
<protein>
    <submittedName>
        <fullName evidence="2">Uncharacterized protein</fullName>
    </submittedName>
</protein>
<reference evidence="2" key="1">
    <citation type="journal article" date="2018" name="Nat. Genet.">
        <title>Extensive intraspecific gene order and gene structural variations between Mo17 and other maize genomes.</title>
        <authorList>
            <person name="Sun S."/>
            <person name="Zhou Y."/>
            <person name="Chen J."/>
            <person name="Shi J."/>
            <person name="Zhao H."/>
            <person name="Zhao H."/>
            <person name="Song W."/>
            <person name="Zhang M."/>
            <person name="Cui Y."/>
            <person name="Dong X."/>
            <person name="Liu H."/>
            <person name="Ma X."/>
            <person name="Jiao Y."/>
            <person name="Wang B."/>
            <person name="Wei X."/>
            <person name="Stein J.C."/>
            <person name="Glaubitz J.C."/>
            <person name="Lu F."/>
            <person name="Yu G."/>
            <person name="Liang C."/>
            <person name="Fengler K."/>
            <person name="Li B."/>
            <person name="Rafalski A."/>
            <person name="Schnable P.S."/>
            <person name="Ware D.H."/>
            <person name="Buckler E.S."/>
            <person name="Lai J."/>
        </authorList>
    </citation>
    <scope>NUCLEOTIDE SEQUENCE [LARGE SCALE GENOMIC DNA]</scope>
    <source>
        <tissue evidence="2">Seedling</tissue>
    </source>
</reference>
<accession>A0A3L6ESE4</accession>
<comment type="caution">
    <text evidence="2">The sequence shown here is derived from an EMBL/GenBank/DDBJ whole genome shotgun (WGS) entry which is preliminary data.</text>
</comment>
<evidence type="ECO:0000256" key="1">
    <source>
        <dbReference type="SAM" id="MobiDB-lite"/>
    </source>
</evidence>
<dbReference type="AlphaFoldDB" id="A0A3L6ESE4"/>
<evidence type="ECO:0000313" key="2">
    <source>
        <dbReference type="EMBL" id="PWZ23578.1"/>
    </source>
</evidence>
<gene>
    <name evidence="2" type="ORF">Zm00014a_039799</name>
</gene>
<dbReference type="EMBL" id="NCVQ01000006">
    <property type="protein sequence ID" value="PWZ23578.1"/>
    <property type="molecule type" value="Genomic_DNA"/>
</dbReference>